<feature type="binding site" evidence="13">
    <location>
        <position position="455"/>
    </location>
    <ligand>
        <name>Zn(2+)</name>
        <dbReference type="ChEBI" id="CHEBI:29105"/>
        <note>catalytic</note>
    </ligand>
</feature>
<keyword evidence="4 13" id="KW-0436">Ligase</keyword>
<name>A0A9E2L439_9SPIR</name>
<comment type="subunit">
    <text evidence="13">Homodimer.</text>
</comment>
<dbReference type="Gene3D" id="3.40.50.800">
    <property type="entry name" value="Anticodon-binding domain"/>
    <property type="match status" value="1"/>
</dbReference>
<evidence type="ECO:0000256" key="5">
    <source>
        <dbReference type="ARBA" id="ARBA00022723"/>
    </source>
</evidence>
<evidence type="ECO:0000256" key="11">
    <source>
        <dbReference type="ARBA" id="ARBA00023146"/>
    </source>
</evidence>
<dbReference type="GO" id="GO:0046872">
    <property type="term" value="F:metal ion binding"/>
    <property type="evidence" value="ECO:0007669"/>
    <property type="project" value="UniProtKB-KW"/>
</dbReference>
<dbReference type="Pfam" id="PF03129">
    <property type="entry name" value="HGTP_anticodon"/>
    <property type="match status" value="1"/>
</dbReference>
<dbReference type="SUPFAM" id="SSF52954">
    <property type="entry name" value="Class II aaRS ABD-related"/>
    <property type="match status" value="1"/>
</dbReference>
<evidence type="ECO:0000256" key="1">
    <source>
        <dbReference type="ARBA" id="ARBA00008226"/>
    </source>
</evidence>
<dbReference type="InterPro" id="IPR033728">
    <property type="entry name" value="ThrRS_core"/>
</dbReference>
<dbReference type="FunFam" id="3.40.50.800:FF:000001">
    <property type="entry name" value="Threonine--tRNA ligase"/>
    <property type="match status" value="1"/>
</dbReference>
<comment type="subcellular location">
    <subcellularLocation>
        <location evidence="13">Cytoplasm</location>
    </subcellularLocation>
</comment>
<dbReference type="Proteomes" id="UP000823914">
    <property type="component" value="Unassembled WGS sequence"/>
</dbReference>
<keyword evidence="8 13" id="KW-0067">ATP-binding</keyword>
<dbReference type="FunFam" id="3.30.930.10:FF:000002">
    <property type="entry name" value="Threonine--tRNA ligase"/>
    <property type="match status" value="1"/>
</dbReference>
<dbReference type="CDD" id="cd00860">
    <property type="entry name" value="ThrRS_anticodon"/>
    <property type="match status" value="1"/>
</dbReference>
<evidence type="ECO:0000256" key="6">
    <source>
        <dbReference type="ARBA" id="ARBA00022741"/>
    </source>
</evidence>
<feature type="binding site" evidence="13">
    <location>
        <position position="274"/>
    </location>
    <ligand>
        <name>Zn(2+)</name>
        <dbReference type="ChEBI" id="CHEBI:29105"/>
        <note>catalytic</note>
    </ligand>
</feature>
<dbReference type="InterPro" id="IPR002314">
    <property type="entry name" value="aa-tRNA-synt_IIb"/>
</dbReference>
<evidence type="ECO:0000259" key="14">
    <source>
        <dbReference type="PROSITE" id="PS50862"/>
    </source>
</evidence>
<comment type="cofactor">
    <cofactor evidence="13">
        <name>Zn(2+)</name>
        <dbReference type="ChEBI" id="CHEBI:29105"/>
    </cofactor>
    <text evidence="13">Binds 1 zinc ion per subunit.</text>
</comment>
<comment type="caution">
    <text evidence="15">The sequence shown here is derived from an EMBL/GenBank/DDBJ whole genome shotgun (WGS) entry which is preliminary data.</text>
</comment>
<dbReference type="Pfam" id="PF00587">
    <property type="entry name" value="tRNA-synt_2b"/>
    <property type="match status" value="1"/>
</dbReference>
<evidence type="ECO:0000256" key="2">
    <source>
        <dbReference type="ARBA" id="ARBA00022490"/>
    </source>
</evidence>
<dbReference type="FunFam" id="3.30.54.20:FF:000002">
    <property type="entry name" value="Threonine--tRNA ligase"/>
    <property type="match status" value="1"/>
</dbReference>
<feature type="binding site" evidence="13">
    <location>
        <position position="325"/>
    </location>
    <ligand>
        <name>Zn(2+)</name>
        <dbReference type="ChEBI" id="CHEBI:29105"/>
        <note>catalytic</note>
    </ligand>
</feature>
<dbReference type="SMART" id="SM00863">
    <property type="entry name" value="tRNA_SAD"/>
    <property type="match status" value="1"/>
</dbReference>
<reference evidence="15" key="2">
    <citation type="submission" date="2021-04" db="EMBL/GenBank/DDBJ databases">
        <authorList>
            <person name="Gilroy R."/>
        </authorList>
    </citation>
    <scope>NUCLEOTIDE SEQUENCE</scope>
    <source>
        <strain evidence="15">Gambia15-2214</strain>
    </source>
</reference>
<dbReference type="InterPro" id="IPR045864">
    <property type="entry name" value="aa-tRNA-synth_II/BPL/LPL"/>
</dbReference>
<evidence type="ECO:0000256" key="8">
    <source>
        <dbReference type="ARBA" id="ARBA00022840"/>
    </source>
</evidence>
<dbReference type="PANTHER" id="PTHR11451:SF44">
    <property type="entry name" value="THREONINE--TRNA LIGASE, CHLOROPLASTIC_MITOCHONDRIAL 2"/>
    <property type="match status" value="1"/>
</dbReference>
<keyword evidence="7 13" id="KW-0862">Zinc</keyword>
<dbReference type="HAMAP" id="MF_00184">
    <property type="entry name" value="Thr_tRNA_synth"/>
    <property type="match status" value="1"/>
</dbReference>
<evidence type="ECO:0000256" key="13">
    <source>
        <dbReference type="HAMAP-Rule" id="MF_00184"/>
    </source>
</evidence>
<dbReference type="InterPro" id="IPR018163">
    <property type="entry name" value="Thr/Ala-tRNA-synth_IIc_edit"/>
</dbReference>
<evidence type="ECO:0000256" key="7">
    <source>
        <dbReference type="ARBA" id="ARBA00022833"/>
    </source>
</evidence>
<protein>
    <recommendedName>
        <fullName evidence="13">Threonine--tRNA ligase</fullName>
        <ecNumber evidence="13">6.1.1.3</ecNumber>
    </recommendedName>
    <alternativeName>
        <fullName evidence="13">Threonyl-tRNA synthetase</fullName>
        <shortName evidence="13">ThrRS</shortName>
    </alternativeName>
</protein>
<keyword evidence="9 13" id="KW-0694">RNA-binding</keyword>
<dbReference type="InterPro" id="IPR002320">
    <property type="entry name" value="Thr-tRNA-ligase_IIa"/>
</dbReference>
<dbReference type="PRINTS" id="PR01047">
    <property type="entry name" value="TRNASYNTHTHR"/>
</dbReference>
<proteinExistence type="inferred from homology"/>
<evidence type="ECO:0000313" key="15">
    <source>
        <dbReference type="EMBL" id="MBU3850467.1"/>
    </source>
</evidence>
<dbReference type="GO" id="GO:0006435">
    <property type="term" value="P:threonyl-tRNA aminoacylation"/>
    <property type="evidence" value="ECO:0007669"/>
    <property type="project" value="UniProtKB-UniRule"/>
</dbReference>
<evidence type="ECO:0000256" key="10">
    <source>
        <dbReference type="ARBA" id="ARBA00022917"/>
    </source>
</evidence>
<evidence type="ECO:0000313" key="16">
    <source>
        <dbReference type="Proteomes" id="UP000823914"/>
    </source>
</evidence>
<keyword evidence="10 13" id="KW-0648">Protein biosynthesis</keyword>
<feature type="domain" description="Aminoacyl-transfer RNA synthetases class-II family profile" evidence="14">
    <location>
        <begin position="183"/>
        <end position="478"/>
    </location>
</feature>
<comment type="catalytic activity">
    <reaction evidence="12 13">
        <text>tRNA(Thr) + L-threonine + ATP = L-threonyl-tRNA(Thr) + AMP + diphosphate + H(+)</text>
        <dbReference type="Rhea" id="RHEA:24624"/>
        <dbReference type="Rhea" id="RHEA-COMP:9670"/>
        <dbReference type="Rhea" id="RHEA-COMP:9704"/>
        <dbReference type="ChEBI" id="CHEBI:15378"/>
        <dbReference type="ChEBI" id="CHEBI:30616"/>
        <dbReference type="ChEBI" id="CHEBI:33019"/>
        <dbReference type="ChEBI" id="CHEBI:57926"/>
        <dbReference type="ChEBI" id="CHEBI:78442"/>
        <dbReference type="ChEBI" id="CHEBI:78534"/>
        <dbReference type="ChEBI" id="CHEBI:456215"/>
        <dbReference type="EC" id="6.1.1.3"/>
    </reaction>
</comment>
<comment type="similarity">
    <text evidence="1 13">Belongs to the class-II aminoacyl-tRNA synthetase family.</text>
</comment>
<dbReference type="InterPro" id="IPR006195">
    <property type="entry name" value="aa-tRNA-synth_II"/>
</dbReference>
<dbReference type="InterPro" id="IPR004154">
    <property type="entry name" value="Anticodon-bd"/>
</dbReference>
<dbReference type="Gene3D" id="3.30.980.10">
    <property type="entry name" value="Threonyl-trna Synthetase, Chain A, domain 2"/>
    <property type="match status" value="1"/>
</dbReference>
<dbReference type="GO" id="GO:0000049">
    <property type="term" value="F:tRNA binding"/>
    <property type="evidence" value="ECO:0007669"/>
    <property type="project" value="UniProtKB-KW"/>
</dbReference>
<comment type="caution">
    <text evidence="13">Lacks conserved residue(s) required for the propagation of feature annotation.</text>
</comment>
<dbReference type="PROSITE" id="PS50862">
    <property type="entry name" value="AA_TRNA_LIGASE_II"/>
    <property type="match status" value="1"/>
</dbReference>
<dbReference type="Pfam" id="PF07973">
    <property type="entry name" value="tRNA_SAD"/>
    <property type="match status" value="1"/>
</dbReference>
<organism evidence="15 16">
    <name type="scientific">Candidatus Treponema excrementipullorum</name>
    <dbReference type="NCBI Taxonomy" id="2838768"/>
    <lineage>
        <taxon>Bacteria</taxon>
        <taxon>Pseudomonadati</taxon>
        <taxon>Spirochaetota</taxon>
        <taxon>Spirochaetia</taxon>
        <taxon>Spirochaetales</taxon>
        <taxon>Treponemataceae</taxon>
        <taxon>Treponema</taxon>
    </lineage>
</organism>
<dbReference type="NCBIfam" id="TIGR00418">
    <property type="entry name" value="thrS"/>
    <property type="match status" value="1"/>
</dbReference>
<accession>A0A9E2L439</accession>
<keyword evidence="6 13" id="KW-0547">Nucleotide-binding</keyword>
<dbReference type="GO" id="GO:0004829">
    <property type="term" value="F:threonine-tRNA ligase activity"/>
    <property type="evidence" value="ECO:0007669"/>
    <property type="project" value="UniProtKB-UniRule"/>
</dbReference>
<keyword evidence="2 13" id="KW-0963">Cytoplasm</keyword>
<keyword evidence="5 13" id="KW-0479">Metal-binding</keyword>
<keyword evidence="11 13" id="KW-0030">Aminoacyl-tRNA synthetase</keyword>
<reference evidence="15" key="1">
    <citation type="journal article" date="2021" name="PeerJ">
        <title>Extensive microbial diversity within the chicken gut microbiome revealed by metagenomics and culture.</title>
        <authorList>
            <person name="Gilroy R."/>
            <person name="Ravi A."/>
            <person name="Getino M."/>
            <person name="Pursley I."/>
            <person name="Horton D.L."/>
            <person name="Alikhan N.F."/>
            <person name="Baker D."/>
            <person name="Gharbi K."/>
            <person name="Hall N."/>
            <person name="Watson M."/>
            <person name="Adriaenssens E.M."/>
            <person name="Foster-Nyarko E."/>
            <person name="Jarju S."/>
            <person name="Secka A."/>
            <person name="Antonio M."/>
            <person name="Oren A."/>
            <person name="Chaudhuri R.R."/>
            <person name="La Ragione R."/>
            <person name="Hildebrand F."/>
            <person name="Pallen M.J."/>
        </authorList>
    </citation>
    <scope>NUCLEOTIDE SEQUENCE</scope>
    <source>
        <strain evidence="15">Gambia15-2214</strain>
    </source>
</reference>
<dbReference type="Gene3D" id="3.30.54.20">
    <property type="match status" value="1"/>
</dbReference>
<evidence type="ECO:0000256" key="9">
    <source>
        <dbReference type="ARBA" id="ARBA00022884"/>
    </source>
</evidence>
<dbReference type="FunFam" id="3.30.980.10:FF:000005">
    <property type="entry name" value="Threonyl-tRNA synthetase, mitochondrial"/>
    <property type="match status" value="1"/>
</dbReference>
<dbReference type="PANTHER" id="PTHR11451">
    <property type="entry name" value="THREONINE-TRNA LIGASE"/>
    <property type="match status" value="1"/>
</dbReference>
<evidence type="ECO:0000256" key="4">
    <source>
        <dbReference type="ARBA" id="ARBA00022598"/>
    </source>
</evidence>
<dbReference type="CDD" id="cd00771">
    <property type="entry name" value="ThrRS_core"/>
    <property type="match status" value="1"/>
</dbReference>
<dbReference type="InterPro" id="IPR012947">
    <property type="entry name" value="tRNA_SAD"/>
</dbReference>
<dbReference type="AlphaFoldDB" id="A0A9E2L439"/>
<dbReference type="SUPFAM" id="SSF55186">
    <property type="entry name" value="ThrRS/AlaRS common domain"/>
    <property type="match status" value="1"/>
</dbReference>
<evidence type="ECO:0000256" key="12">
    <source>
        <dbReference type="ARBA" id="ARBA00049515"/>
    </source>
</evidence>
<dbReference type="InterPro" id="IPR047246">
    <property type="entry name" value="ThrRS_anticodon"/>
</dbReference>
<sequence length="583" mass="66904">MSKQQNEKLEIIRHSTSHVMAEAVLKLFPGSKVAIGPSIDNGFYYDFELTRPITQEDIPLIEKEMRKIVSEPHAFERREVSREEALKMFADQPYKVELINDLPEDVQISVYNQGNFTDLCRGPHVESTKDINPQAFKIMKTAGAYWRGDEKRPMLTRIYGTAWEKPADLKNYLDMLAEAERRDHRKLGKELDLFHIDEENPGEIFWHPNGWTIYSTIRDYVRQKIRKDGYVEVNTPFVMPRTLWERSGHWAKYRENMFITESEKRLFALKPMNCPGHVEIFKNRLRSYKDLPLRMAEFGSCTRNEASGALHGIMRVRGFVQDDGHIFCTEAQIPSEVKKFCDLLKDMYKDFGFGDDKISVKFSTRPELRVGDDATWDRAEAALADACVQAGLTYEIQPGEGAFYGPKLEFTLVDALGREWQCGTIQVDYQLPSGERLNAEYIGDDNGRHHPVMLHRAVLGSLERFIGILIENFAGAFPPWLHYQQAVVIPVAPSFNEYAEKVAGILTDADLRVSADLGNDRMNAKIRFAQTQKIPYMLVVGEKEMAEGTVAVRFRNGAPQKVMTVEEFKQYLLDNVRNHSVDL</sequence>
<keyword evidence="3 13" id="KW-0820">tRNA-binding</keyword>
<dbReference type="GO" id="GO:0005524">
    <property type="term" value="F:ATP binding"/>
    <property type="evidence" value="ECO:0007669"/>
    <property type="project" value="UniProtKB-UniRule"/>
</dbReference>
<dbReference type="EMBL" id="JAHLFV010000185">
    <property type="protein sequence ID" value="MBU3850467.1"/>
    <property type="molecule type" value="Genomic_DNA"/>
</dbReference>
<dbReference type="InterPro" id="IPR036621">
    <property type="entry name" value="Anticodon-bd_dom_sf"/>
</dbReference>
<dbReference type="Gene3D" id="3.30.930.10">
    <property type="entry name" value="Bira Bifunctional Protein, Domain 2"/>
    <property type="match status" value="1"/>
</dbReference>
<dbReference type="GO" id="GO:0005737">
    <property type="term" value="C:cytoplasm"/>
    <property type="evidence" value="ECO:0007669"/>
    <property type="project" value="UniProtKB-SubCell"/>
</dbReference>
<dbReference type="EC" id="6.1.1.3" evidence="13"/>
<gene>
    <name evidence="13 15" type="primary">thrS</name>
    <name evidence="15" type="ORF">IAA16_07880</name>
</gene>
<evidence type="ECO:0000256" key="3">
    <source>
        <dbReference type="ARBA" id="ARBA00022555"/>
    </source>
</evidence>
<dbReference type="SUPFAM" id="SSF55681">
    <property type="entry name" value="Class II aaRS and biotin synthetases"/>
    <property type="match status" value="1"/>
</dbReference>